<dbReference type="SUPFAM" id="SSF47699">
    <property type="entry name" value="Bifunctional inhibitor/lipid-transfer protein/seed storage 2S albumin"/>
    <property type="match status" value="1"/>
</dbReference>
<dbReference type="PANTHER" id="PTHR31731">
    <property type="match status" value="1"/>
</dbReference>
<evidence type="ECO:0000259" key="3">
    <source>
        <dbReference type="SMART" id="SM00499"/>
    </source>
</evidence>
<comment type="similarity">
    <text evidence="1">Belongs to the plant LTP family. PEARLI1 subfamily.</text>
</comment>
<dbReference type="SMART" id="SM00499">
    <property type="entry name" value="AAI"/>
    <property type="match status" value="1"/>
</dbReference>
<keyword evidence="2" id="KW-0732">Signal</keyword>
<name>A0A438K349_VITVI</name>
<accession>A0A438K349</accession>
<dbReference type="CDD" id="cd01958">
    <property type="entry name" value="HPS_like"/>
    <property type="match status" value="1"/>
</dbReference>
<dbReference type="Gene3D" id="1.10.110.10">
    <property type="entry name" value="Plant lipid-transfer and hydrophobic proteins"/>
    <property type="match status" value="1"/>
</dbReference>
<feature type="signal peptide" evidence="2">
    <location>
        <begin position="1"/>
        <end position="25"/>
    </location>
</feature>
<feature type="domain" description="Bifunctional inhibitor/plant lipid transfer protein/seed storage helical" evidence="3">
    <location>
        <begin position="50"/>
        <end position="132"/>
    </location>
</feature>
<evidence type="ECO:0000313" key="4">
    <source>
        <dbReference type="EMBL" id="RVX15620.1"/>
    </source>
</evidence>
<comment type="caution">
    <text evidence="4">The sequence shown here is derived from an EMBL/GenBank/DDBJ whole genome shotgun (WGS) entry which is preliminary data.</text>
</comment>
<evidence type="ECO:0000313" key="5">
    <source>
        <dbReference type="Proteomes" id="UP000288805"/>
    </source>
</evidence>
<protein>
    <submittedName>
        <fullName evidence="4">14 kDa proline-rich protein DC2.15</fullName>
    </submittedName>
</protein>
<dbReference type="Proteomes" id="UP000288805">
    <property type="component" value="Unassembled WGS sequence"/>
</dbReference>
<dbReference type="PROSITE" id="PS51257">
    <property type="entry name" value="PROKAR_LIPOPROTEIN"/>
    <property type="match status" value="1"/>
</dbReference>
<evidence type="ECO:0000256" key="1">
    <source>
        <dbReference type="ARBA" id="ARBA00008965"/>
    </source>
</evidence>
<dbReference type="InterPro" id="IPR051636">
    <property type="entry name" value="Plant_LTP/defense-related"/>
</dbReference>
<dbReference type="EMBL" id="QGNW01000018">
    <property type="protein sequence ID" value="RVX15620.1"/>
    <property type="molecule type" value="Genomic_DNA"/>
</dbReference>
<dbReference type="InterPro" id="IPR016140">
    <property type="entry name" value="Bifunc_inhib/LTP/seed_store"/>
</dbReference>
<dbReference type="AlphaFoldDB" id="A0A438K349"/>
<dbReference type="InterPro" id="IPR027923">
    <property type="entry name" value="Hydrophob_seed_dom"/>
</dbReference>
<reference evidence="4 5" key="1">
    <citation type="journal article" date="2018" name="PLoS Genet.">
        <title>Population sequencing reveals clonal diversity and ancestral inbreeding in the grapevine cultivar Chardonnay.</title>
        <authorList>
            <person name="Roach M.J."/>
            <person name="Johnson D.L."/>
            <person name="Bohlmann J."/>
            <person name="van Vuuren H.J."/>
            <person name="Jones S.J."/>
            <person name="Pretorius I.S."/>
            <person name="Schmidt S.A."/>
            <person name="Borneman A.R."/>
        </authorList>
    </citation>
    <scope>NUCLEOTIDE SEQUENCE [LARGE SCALE GENOMIC DNA]</scope>
    <source>
        <strain evidence="5">cv. Chardonnay</strain>
        <tissue evidence="4">Leaf</tissue>
    </source>
</reference>
<organism evidence="4 5">
    <name type="scientific">Vitis vinifera</name>
    <name type="common">Grape</name>
    <dbReference type="NCBI Taxonomy" id="29760"/>
    <lineage>
        <taxon>Eukaryota</taxon>
        <taxon>Viridiplantae</taxon>
        <taxon>Streptophyta</taxon>
        <taxon>Embryophyta</taxon>
        <taxon>Tracheophyta</taxon>
        <taxon>Spermatophyta</taxon>
        <taxon>Magnoliopsida</taxon>
        <taxon>eudicotyledons</taxon>
        <taxon>Gunneridae</taxon>
        <taxon>Pentapetalae</taxon>
        <taxon>rosids</taxon>
        <taxon>Vitales</taxon>
        <taxon>Vitaceae</taxon>
        <taxon>Viteae</taxon>
        <taxon>Vitis</taxon>
    </lineage>
</organism>
<proteinExistence type="inferred from homology"/>
<sequence length="133" mass="13565">MDSKSTSSAALFLSINLVLFALVSGCDTCPQPKSKPTPTPTPANPNSGSCPIDALKLGICANVLSGLVGVVIGTPPDTPCCALLDGLLDLEAAICLCTAIKANILGINLDIHLSLSLLINTCGKTLPKDFQCA</sequence>
<dbReference type="Pfam" id="PF14547">
    <property type="entry name" value="Hydrophob_seed"/>
    <property type="match status" value="1"/>
</dbReference>
<evidence type="ECO:0000256" key="2">
    <source>
        <dbReference type="SAM" id="SignalP"/>
    </source>
</evidence>
<dbReference type="InterPro" id="IPR036312">
    <property type="entry name" value="Bifun_inhib/LTP/seed_sf"/>
</dbReference>
<gene>
    <name evidence="4" type="primary">14KD_2</name>
    <name evidence="4" type="ORF">CK203_009073</name>
</gene>
<feature type="chain" id="PRO_5019291861" evidence="2">
    <location>
        <begin position="26"/>
        <end position="133"/>
    </location>
</feature>